<evidence type="ECO:0000313" key="1">
    <source>
        <dbReference type="EMBL" id="KER20945.1"/>
    </source>
</evidence>
<dbReference type="Proteomes" id="UP000054324">
    <property type="component" value="Unassembled WGS sequence"/>
</dbReference>
<organism evidence="1 2">
    <name type="scientific">Opisthorchis viverrini</name>
    <name type="common">Southeast Asian liver fluke</name>
    <dbReference type="NCBI Taxonomy" id="6198"/>
    <lineage>
        <taxon>Eukaryota</taxon>
        <taxon>Metazoa</taxon>
        <taxon>Spiralia</taxon>
        <taxon>Lophotrochozoa</taxon>
        <taxon>Platyhelminthes</taxon>
        <taxon>Trematoda</taxon>
        <taxon>Digenea</taxon>
        <taxon>Opisthorchiida</taxon>
        <taxon>Opisthorchiata</taxon>
        <taxon>Opisthorchiidae</taxon>
        <taxon>Opisthorchis</taxon>
    </lineage>
</organism>
<dbReference type="KEGG" id="ovi:T265_10630"/>
<keyword evidence="2" id="KW-1185">Reference proteome</keyword>
<dbReference type="EMBL" id="KL597008">
    <property type="protein sequence ID" value="KER20945.1"/>
    <property type="molecule type" value="Genomic_DNA"/>
</dbReference>
<reference evidence="1 2" key="1">
    <citation type="submission" date="2013-11" db="EMBL/GenBank/DDBJ databases">
        <title>Opisthorchis viverrini - life in the bile duct.</title>
        <authorList>
            <person name="Young N.D."/>
            <person name="Nagarajan N."/>
            <person name="Lin S.J."/>
            <person name="Korhonen P.K."/>
            <person name="Jex A.R."/>
            <person name="Hall R.S."/>
            <person name="Safavi-Hemami H."/>
            <person name="Kaewkong W."/>
            <person name="Bertrand D."/>
            <person name="Gao S."/>
            <person name="Seet Q."/>
            <person name="Wongkham S."/>
            <person name="Teh B.T."/>
            <person name="Wongkham C."/>
            <person name="Intapan P.M."/>
            <person name="Maleewong W."/>
            <person name="Yang X."/>
            <person name="Hu M."/>
            <person name="Wang Z."/>
            <person name="Hofmann A."/>
            <person name="Sternberg P.W."/>
            <person name="Tan P."/>
            <person name="Wang J."/>
            <person name="Gasser R.B."/>
        </authorList>
    </citation>
    <scope>NUCLEOTIDE SEQUENCE [LARGE SCALE GENOMIC DNA]</scope>
</reference>
<evidence type="ECO:0000313" key="2">
    <source>
        <dbReference type="Proteomes" id="UP000054324"/>
    </source>
</evidence>
<dbReference type="GeneID" id="20324798"/>
<dbReference type="RefSeq" id="XP_009175319.1">
    <property type="nucleotide sequence ID" value="XM_009177055.1"/>
</dbReference>
<dbReference type="CTD" id="20324798"/>
<protein>
    <submittedName>
        <fullName evidence="1">Uncharacterized protein</fullName>
    </submittedName>
</protein>
<proteinExistence type="predicted"/>
<name>A0A074ZCL9_OPIVI</name>
<sequence length="116" mass="13119">MRQPGVAHSVSWVPGRVTFVASNYDHQRILIRCLQEINQPRAGKIKQKDANRILPGGVPSFGNPNLAFVDVELMSIRLPEPDLCAQEQVVRTLKLTRIAALRYPNYQEDQIPESNQ</sequence>
<accession>A0A074ZCL9</accession>
<dbReference type="AlphaFoldDB" id="A0A074ZCL9"/>
<gene>
    <name evidence="1" type="ORF">T265_10630</name>
</gene>